<dbReference type="InterPro" id="IPR001387">
    <property type="entry name" value="Cro/C1-type_HTH"/>
</dbReference>
<evidence type="ECO:0000313" key="4">
    <source>
        <dbReference type="Proteomes" id="UP001164718"/>
    </source>
</evidence>
<dbReference type="GO" id="GO:0003677">
    <property type="term" value="F:DNA binding"/>
    <property type="evidence" value="ECO:0007669"/>
    <property type="project" value="UniProtKB-KW"/>
</dbReference>
<proteinExistence type="predicted"/>
<dbReference type="SUPFAM" id="SSF47413">
    <property type="entry name" value="lambda repressor-like DNA-binding domains"/>
    <property type="match status" value="1"/>
</dbReference>
<dbReference type="Proteomes" id="UP001164718">
    <property type="component" value="Chromosome"/>
</dbReference>
<accession>A0A9E8RWZ5</accession>
<dbReference type="SMART" id="SM00530">
    <property type="entry name" value="HTH_XRE"/>
    <property type="match status" value="1"/>
</dbReference>
<keyword evidence="4" id="KW-1185">Reference proteome</keyword>
<name>A0A9E8RWZ5_9BACI</name>
<dbReference type="PANTHER" id="PTHR46558">
    <property type="entry name" value="TRACRIPTIONAL REGULATORY PROTEIN-RELATED-RELATED"/>
    <property type="match status" value="1"/>
</dbReference>
<dbReference type="CDD" id="cd00093">
    <property type="entry name" value="HTH_XRE"/>
    <property type="match status" value="1"/>
</dbReference>
<keyword evidence="1" id="KW-0238">DNA-binding</keyword>
<reference evidence="3" key="1">
    <citation type="submission" date="2022-09" db="EMBL/GenBank/DDBJ databases">
        <title>Complete Genomes of Fervidibacillus albus and Fervidibacillus halotolerans isolated from tidal flat sediments.</title>
        <authorList>
            <person name="Kwon K.K."/>
            <person name="Yang S.-H."/>
            <person name="Park M.J."/>
            <person name="Oh H.-M."/>
        </authorList>
    </citation>
    <scope>NUCLEOTIDE SEQUENCE</scope>
    <source>
        <strain evidence="3">MEBiC13591</strain>
    </source>
</reference>
<evidence type="ECO:0000259" key="2">
    <source>
        <dbReference type="PROSITE" id="PS50943"/>
    </source>
</evidence>
<organism evidence="3 4">
    <name type="scientific">Fervidibacillus albus</name>
    <dbReference type="NCBI Taxonomy" id="2980026"/>
    <lineage>
        <taxon>Bacteria</taxon>
        <taxon>Bacillati</taxon>
        <taxon>Bacillota</taxon>
        <taxon>Bacilli</taxon>
        <taxon>Bacillales</taxon>
        <taxon>Bacillaceae</taxon>
        <taxon>Fervidibacillus</taxon>
    </lineage>
</organism>
<dbReference type="Gene3D" id="1.10.260.40">
    <property type="entry name" value="lambda repressor-like DNA-binding domains"/>
    <property type="match status" value="1"/>
</dbReference>
<dbReference type="EMBL" id="CP106878">
    <property type="protein sequence ID" value="WAA08972.1"/>
    <property type="molecule type" value="Genomic_DNA"/>
</dbReference>
<gene>
    <name evidence="3" type="ORF">OE104_10195</name>
</gene>
<dbReference type="RefSeq" id="WP_275416756.1">
    <property type="nucleotide sequence ID" value="NZ_CP106878.1"/>
</dbReference>
<sequence>MTLGEKLAKLRKEHHFTQEQLAQILGVSRQAVSKWESNLTYPETEYYSNLGNCIIVRWTIF</sequence>
<dbReference type="AlphaFoldDB" id="A0A9E8RWZ5"/>
<protein>
    <submittedName>
        <fullName evidence="3">Helix-turn-helix domain-containing protein</fullName>
    </submittedName>
</protein>
<feature type="domain" description="HTH cro/C1-type" evidence="2">
    <location>
        <begin position="7"/>
        <end position="42"/>
    </location>
</feature>
<evidence type="ECO:0000313" key="3">
    <source>
        <dbReference type="EMBL" id="WAA08972.1"/>
    </source>
</evidence>
<dbReference type="PROSITE" id="PS50943">
    <property type="entry name" value="HTH_CROC1"/>
    <property type="match status" value="1"/>
</dbReference>
<dbReference type="Pfam" id="PF01381">
    <property type="entry name" value="HTH_3"/>
    <property type="match status" value="1"/>
</dbReference>
<evidence type="ECO:0000256" key="1">
    <source>
        <dbReference type="ARBA" id="ARBA00023125"/>
    </source>
</evidence>
<dbReference type="KEGG" id="faf:OE104_10195"/>
<dbReference type="PANTHER" id="PTHR46558:SF11">
    <property type="entry name" value="HTH-TYPE TRANSCRIPTIONAL REGULATOR XRE"/>
    <property type="match status" value="1"/>
</dbReference>
<dbReference type="InterPro" id="IPR010982">
    <property type="entry name" value="Lambda_DNA-bd_dom_sf"/>
</dbReference>